<keyword evidence="6" id="KW-1185">Reference proteome</keyword>
<evidence type="ECO:0000256" key="4">
    <source>
        <dbReference type="ARBA" id="ARBA00022825"/>
    </source>
</evidence>
<proteinExistence type="inferred from homology"/>
<keyword evidence="3" id="KW-0378">Hydrolase</keyword>
<evidence type="ECO:0000256" key="3">
    <source>
        <dbReference type="ARBA" id="ARBA00022801"/>
    </source>
</evidence>
<dbReference type="Pfam" id="PF03575">
    <property type="entry name" value="Peptidase_S51"/>
    <property type="match status" value="1"/>
</dbReference>
<dbReference type="Gene3D" id="3.40.50.880">
    <property type="match status" value="1"/>
</dbReference>
<sequence length="258" mass="26343">MNSGRNGTRIHLVGGGRDEAVAPALYGPFLRDAGEGARIGVLLVDEGDGDGATRFERFAGVLRTGGACVPVPLLVPVGERFDPALLDGVDALFVGGGLTPAYQEALAGCREALTDLLREGGMPYAGFSAGAAVAARDAVVGGWLGDGVPVCPEDTAEDLEEVEVRPGLGLVPFSVDVHAAQWGTLARLVSAVGRGLTASGIALDENTALRIAAEPGAAAPVVRVDGVGRAHLVRRETDGDGDGVVVRSYRAGAVVRAW</sequence>
<dbReference type="SUPFAM" id="SSF52317">
    <property type="entry name" value="Class I glutamine amidotransferase-like"/>
    <property type="match status" value="1"/>
</dbReference>
<accession>A0ABV2YPF7</accession>
<dbReference type="EMBL" id="JBEZUR010000063">
    <property type="protein sequence ID" value="MEU3557594.1"/>
    <property type="molecule type" value="Genomic_DNA"/>
</dbReference>
<comment type="similarity">
    <text evidence="1">Belongs to the peptidase S51 family.</text>
</comment>
<dbReference type="InterPro" id="IPR005320">
    <property type="entry name" value="Peptidase_S51"/>
</dbReference>
<reference evidence="5 6" key="1">
    <citation type="submission" date="2024-06" db="EMBL/GenBank/DDBJ databases">
        <title>The Natural Products Discovery Center: Release of the First 8490 Sequenced Strains for Exploring Actinobacteria Biosynthetic Diversity.</title>
        <authorList>
            <person name="Kalkreuter E."/>
            <person name="Kautsar S.A."/>
            <person name="Yang D."/>
            <person name="Bader C.D."/>
            <person name="Teijaro C.N."/>
            <person name="Fluegel L."/>
            <person name="Davis C.M."/>
            <person name="Simpson J.R."/>
            <person name="Lauterbach L."/>
            <person name="Steele A.D."/>
            <person name="Gui C."/>
            <person name="Meng S."/>
            <person name="Li G."/>
            <person name="Viehrig K."/>
            <person name="Ye F."/>
            <person name="Su P."/>
            <person name="Kiefer A.F."/>
            <person name="Nichols A."/>
            <person name="Cepeda A.J."/>
            <person name="Yan W."/>
            <person name="Fan B."/>
            <person name="Jiang Y."/>
            <person name="Adhikari A."/>
            <person name="Zheng C.-J."/>
            <person name="Schuster L."/>
            <person name="Cowan T.M."/>
            <person name="Smanski M.J."/>
            <person name="Chevrette M.G."/>
            <person name="De Carvalho L.P.S."/>
            <person name="Shen B."/>
        </authorList>
    </citation>
    <scope>NUCLEOTIDE SEQUENCE [LARGE SCALE GENOMIC DNA]</scope>
    <source>
        <strain evidence="5 6">NPDC038104</strain>
    </source>
</reference>
<protein>
    <submittedName>
        <fullName evidence="5">Type 1 glutamine amidotransferase-like domain-containing protein</fullName>
    </submittedName>
</protein>
<dbReference type="RefSeq" id="WP_108953290.1">
    <property type="nucleotide sequence ID" value="NZ_BEVZ01000002.1"/>
</dbReference>
<evidence type="ECO:0000256" key="2">
    <source>
        <dbReference type="ARBA" id="ARBA00022670"/>
    </source>
</evidence>
<gene>
    <name evidence="5" type="ORF">AB0E65_25795</name>
</gene>
<organism evidence="5 6">
    <name type="scientific">Streptomyces fragilis</name>
    <dbReference type="NCBI Taxonomy" id="67301"/>
    <lineage>
        <taxon>Bacteria</taxon>
        <taxon>Bacillati</taxon>
        <taxon>Actinomycetota</taxon>
        <taxon>Actinomycetes</taxon>
        <taxon>Kitasatosporales</taxon>
        <taxon>Streptomycetaceae</taxon>
        <taxon>Streptomyces</taxon>
    </lineage>
</organism>
<name>A0ABV2YPF7_9ACTN</name>
<dbReference type="InterPro" id="IPR029062">
    <property type="entry name" value="Class_I_gatase-like"/>
</dbReference>
<evidence type="ECO:0000313" key="5">
    <source>
        <dbReference type="EMBL" id="MEU3557594.1"/>
    </source>
</evidence>
<keyword evidence="2" id="KW-0645">Protease</keyword>
<comment type="caution">
    <text evidence="5">The sequence shown here is derived from an EMBL/GenBank/DDBJ whole genome shotgun (WGS) entry which is preliminary data.</text>
</comment>
<evidence type="ECO:0000313" key="6">
    <source>
        <dbReference type="Proteomes" id="UP001550850"/>
    </source>
</evidence>
<evidence type="ECO:0000256" key="1">
    <source>
        <dbReference type="ARBA" id="ARBA00006534"/>
    </source>
</evidence>
<keyword evidence="4" id="KW-0720">Serine protease</keyword>
<dbReference type="Proteomes" id="UP001550850">
    <property type="component" value="Unassembled WGS sequence"/>
</dbReference>